<dbReference type="SUPFAM" id="SSF88697">
    <property type="entry name" value="PUA domain-like"/>
    <property type="match status" value="1"/>
</dbReference>
<reference evidence="1 2" key="1">
    <citation type="submission" date="2016-10" db="EMBL/GenBank/DDBJ databases">
        <authorList>
            <person name="de Groot N.N."/>
        </authorList>
    </citation>
    <scope>NUCLEOTIDE SEQUENCE [LARGE SCALE GENOMIC DNA]</scope>
    <source>
        <strain evidence="1 2">DSM 44215</strain>
    </source>
</reference>
<dbReference type="AlphaFoldDB" id="A0A1H2K8F9"/>
<proteinExistence type="predicted"/>
<dbReference type="Gene3D" id="2.30.130.30">
    <property type="entry name" value="Hypothetical protein"/>
    <property type="match status" value="1"/>
</dbReference>
<dbReference type="Proteomes" id="UP000183180">
    <property type="component" value="Unassembled WGS sequence"/>
</dbReference>
<evidence type="ECO:0000313" key="1">
    <source>
        <dbReference type="EMBL" id="SDU64984.1"/>
    </source>
</evidence>
<dbReference type="InterPro" id="IPR015947">
    <property type="entry name" value="PUA-like_sf"/>
</dbReference>
<dbReference type="RefSeq" id="WP_074851585.1">
    <property type="nucleotide sequence ID" value="NZ_FNLM01000034.1"/>
</dbReference>
<dbReference type="STRING" id="158898.SAMN04488548_1342970"/>
<accession>A0A1H2K8F9</accession>
<dbReference type="OrthoDB" id="359066at2"/>
<protein>
    <submittedName>
        <fullName evidence="1">ASCH domain-containing protein</fullName>
    </submittedName>
</protein>
<sequence>MKALTVQQPWAWAIVQGGKLIENRTANWSYRGPLAIHAGLRWSDRGSQSDLVHGAWYEQHPPHGIVGGRLPEWQFEKGAIIGIVDLVDVHPDGGCCRPWGVSAYAEAGGRTRRAVTHLVLENPRPLAEPLICAGALGLWTPPADIIRRLDALAEQHAEYGTREVAR</sequence>
<gene>
    <name evidence="1" type="ORF">SAMN04488548_1342970</name>
</gene>
<dbReference type="EMBL" id="FNLM01000034">
    <property type="protein sequence ID" value="SDU64984.1"/>
    <property type="molecule type" value="Genomic_DNA"/>
</dbReference>
<evidence type="ECO:0000313" key="2">
    <source>
        <dbReference type="Proteomes" id="UP000183180"/>
    </source>
</evidence>
<organism evidence="1 2">
    <name type="scientific">Gordonia westfalica</name>
    <dbReference type="NCBI Taxonomy" id="158898"/>
    <lineage>
        <taxon>Bacteria</taxon>
        <taxon>Bacillati</taxon>
        <taxon>Actinomycetota</taxon>
        <taxon>Actinomycetes</taxon>
        <taxon>Mycobacteriales</taxon>
        <taxon>Gordoniaceae</taxon>
        <taxon>Gordonia</taxon>
    </lineage>
</organism>
<name>A0A1H2K8F9_9ACTN</name>